<dbReference type="GO" id="GO:0005524">
    <property type="term" value="F:ATP binding"/>
    <property type="evidence" value="ECO:0007669"/>
    <property type="project" value="UniProtKB-KW"/>
</dbReference>
<dbReference type="GO" id="GO:0016020">
    <property type="term" value="C:membrane"/>
    <property type="evidence" value="ECO:0007669"/>
    <property type="project" value="TreeGrafter"/>
</dbReference>
<dbReference type="SUPFAM" id="SSF56801">
    <property type="entry name" value="Acetyl-CoA synthetase-like"/>
    <property type="match status" value="1"/>
</dbReference>
<reference evidence="4" key="1">
    <citation type="submission" date="2022-10" db="EMBL/GenBank/DDBJ databases">
        <title>The complete genomes of actinobacterial strains from the NBC collection.</title>
        <authorList>
            <person name="Joergensen T.S."/>
            <person name="Alvarez Arevalo M."/>
            <person name="Sterndorff E.B."/>
            <person name="Faurdal D."/>
            <person name="Vuksanovic O."/>
            <person name="Mourched A.-S."/>
            <person name="Charusanti P."/>
            <person name="Shaw S."/>
            <person name="Blin K."/>
            <person name="Weber T."/>
        </authorList>
    </citation>
    <scope>NUCLEOTIDE SEQUENCE</scope>
    <source>
        <strain evidence="4">NBC_00119</strain>
    </source>
</reference>
<evidence type="ECO:0000313" key="4">
    <source>
        <dbReference type="EMBL" id="WTS12040.1"/>
    </source>
</evidence>
<dbReference type="EMBL" id="CP108195">
    <property type="protein sequence ID" value="WTS12040.1"/>
    <property type="molecule type" value="Genomic_DNA"/>
</dbReference>
<evidence type="ECO:0000256" key="2">
    <source>
        <dbReference type="ARBA" id="ARBA00022840"/>
    </source>
</evidence>
<evidence type="ECO:0000259" key="3">
    <source>
        <dbReference type="Pfam" id="PF00501"/>
    </source>
</evidence>
<name>A0AAU1U2G6_9ACTN</name>
<gene>
    <name evidence="4" type="ORF">OHU69_13970</name>
</gene>
<organism evidence="4">
    <name type="scientific">Streptomyces sp. NBC_00119</name>
    <dbReference type="NCBI Taxonomy" id="2975659"/>
    <lineage>
        <taxon>Bacteria</taxon>
        <taxon>Bacillati</taxon>
        <taxon>Actinomycetota</taxon>
        <taxon>Actinomycetes</taxon>
        <taxon>Kitasatosporales</taxon>
        <taxon>Streptomycetaceae</taxon>
        <taxon>Streptomyces</taxon>
    </lineage>
</organism>
<accession>A0AAU1U2G6</accession>
<dbReference type="Pfam" id="PF00501">
    <property type="entry name" value="AMP-binding"/>
    <property type="match status" value="1"/>
</dbReference>
<sequence>MYEFTVPRLVEPLRSGGLADSVFTTAERDPRRIQFSRPSDNGRAGGARRDVSWIPVTAAAFRDDVLAAARGFLANGIRLGDRVALMSRTRYEWTLLAYALWTVGAEVVPVYPTSSVEQVRWILQDTGATGIVVENENHAMTVAAAYGSQTALTRIWQLDSGCVAALEDDGMGVADEDVHRQRAAVAPGNPAAICYTSGTTGRPKGCVITHANLASECDNLLAGWSSLLGAPGEPPSLLAFLPLSHCYGLMVVVGSVRGGVHVAHQPDLSPESLLPALASFRPTFLFGVPYIFETVLARSRAAAQEAGHGTLFRRAAQVAVRYAEAAERQSLGRGQGPGPRLRLRHAVYERLVYAKLRAILGGRVRHAVSGGSPLSRETGLFFAGAGITVHDGYGLTETTAAVTAQPVGAVRFGTVGRPLPGCSVHIARDGEIWVRGDVVFSGYLNNPQATGTALRGDWFATGDLGHLDDGYLVITGRKKDVIITSGGKSMSPLVLEEELRGHPLISQCVVVGDNRPYVAALITLDPQALHHWQRLKGRPPAEPGTLTDDEELRAQIQRAVSRANTRVSRAESIREFRILPGEFTPDSGLLTPSLKLRRSAVLAAYAQDVERLYTPRAAASSAREPFGRR</sequence>
<evidence type="ECO:0000256" key="1">
    <source>
        <dbReference type="ARBA" id="ARBA00022741"/>
    </source>
</evidence>
<protein>
    <submittedName>
        <fullName evidence="4">AMP-dependent synthetase/ligase</fullName>
    </submittedName>
</protein>
<keyword evidence="2" id="KW-0067">ATP-binding</keyword>
<dbReference type="CDD" id="cd05907">
    <property type="entry name" value="VL_LC_FACS_like"/>
    <property type="match status" value="1"/>
</dbReference>
<dbReference type="InterPro" id="IPR020845">
    <property type="entry name" value="AMP-binding_CS"/>
</dbReference>
<dbReference type="InterPro" id="IPR000873">
    <property type="entry name" value="AMP-dep_synth/lig_dom"/>
</dbReference>
<dbReference type="PANTHER" id="PTHR43272:SF33">
    <property type="entry name" value="AMP-BINDING DOMAIN-CONTAINING PROTEIN-RELATED"/>
    <property type="match status" value="1"/>
</dbReference>
<feature type="domain" description="AMP-dependent synthetase/ligase" evidence="3">
    <location>
        <begin position="53"/>
        <end position="444"/>
    </location>
</feature>
<dbReference type="AlphaFoldDB" id="A0AAU1U2G6"/>
<dbReference type="Pfam" id="PF23562">
    <property type="entry name" value="AMP-binding_C_3"/>
    <property type="match status" value="1"/>
</dbReference>
<proteinExistence type="predicted"/>
<dbReference type="GO" id="GO:0004467">
    <property type="term" value="F:long-chain fatty acid-CoA ligase activity"/>
    <property type="evidence" value="ECO:0007669"/>
    <property type="project" value="TreeGrafter"/>
</dbReference>
<keyword evidence="1" id="KW-0547">Nucleotide-binding</keyword>
<dbReference type="PROSITE" id="PS00455">
    <property type="entry name" value="AMP_BINDING"/>
    <property type="match status" value="1"/>
</dbReference>
<dbReference type="PANTHER" id="PTHR43272">
    <property type="entry name" value="LONG-CHAIN-FATTY-ACID--COA LIGASE"/>
    <property type="match status" value="1"/>
</dbReference>
<dbReference type="Gene3D" id="3.40.50.12780">
    <property type="entry name" value="N-terminal domain of ligase-like"/>
    <property type="match status" value="1"/>
</dbReference>
<dbReference type="InterPro" id="IPR042099">
    <property type="entry name" value="ANL_N_sf"/>
</dbReference>